<reference evidence="1" key="1">
    <citation type="submission" date="2018-10" db="EMBL/GenBank/DDBJ databases">
        <title>Hidden diversity of soil giant viruses.</title>
        <authorList>
            <person name="Schulz F."/>
            <person name="Alteio L."/>
            <person name="Goudeau D."/>
            <person name="Ryan E.M."/>
            <person name="Malmstrom R.R."/>
            <person name="Blanchard J."/>
            <person name="Woyke T."/>
        </authorList>
    </citation>
    <scope>NUCLEOTIDE SEQUENCE</scope>
    <source>
        <strain evidence="1">EDV1</strain>
    </source>
</reference>
<accession>A0A3G4ZVB7</accession>
<proteinExistence type="predicted"/>
<organism evidence="1">
    <name type="scientific">Edafosvirus sp</name>
    <dbReference type="NCBI Taxonomy" id="2487765"/>
    <lineage>
        <taxon>Viruses</taxon>
        <taxon>Varidnaviria</taxon>
        <taxon>Bamfordvirae</taxon>
        <taxon>Nucleocytoviricota</taxon>
        <taxon>Megaviricetes</taxon>
        <taxon>Imitervirales</taxon>
        <taxon>Mimiviridae</taxon>
        <taxon>Klosneuvirinae</taxon>
    </lineage>
</organism>
<gene>
    <name evidence="1" type="ORF">Edafosvirus37_11</name>
</gene>
<sequence>MCDKYTHVPTYDPGSVSFPMWYDRTIKDKPFGECDSKRMVSIITTEGKTEIVPVHTAGIVVGKLTSTRGRTYAVIPEFICENLVSLSEAYFAMCNAIESKSDPIHPIMKKAYAVIPLGYPNTEYNQYAFQQSARTFISLGQNTINMSDEHVGNMLFSTLRQLVWFVANEMDKEKKNKYIEMMFLLSETTLQYFKKYPTSYMPIKVLEYDDQAEDMIQRSLAFAFSQNNWTREQFYKIIGSILKRIQKHNSGIDMFQSLQGPIACLAIVPMIRDYLSGLSLDNSIIKLNAGLHKLTSMLKNIIIKNSTLEMNEEILNILISHVNPEFVIGLDKIKKLIAYCKDKKNAYVSIPFITMGILDNNGVPKSFNVKDIKVYGKNVPLCKVTKGLKNVYSLSASSPTEWSGLNLSDDGHYELRPFILGVAHQGIGETKGDLMSSVIRFTIGNQIFPKSYRGMSSAGILYTKKNSKWSYIPQNKTLTLDTTGTKPIAIDIKDNKFIISQNNVVFYEDSLIHGMKFLVAFKYMKIDLRYSSVKSFREISSVTDEDKKVKPEDIVNNGLVKVIEHDFEKEMAIYKLDAKKEEVKPIVEKKAVETKWSDLFKLK</sequence>
<evidence type="ECO:0000313" key="1">
    <source>
        <dbReference type="EMBL" id="AYV78837.1"/>
    </source>
</evidence>
<name>A0A3G4ZVB7_9VIRU</name>
<dbReference type="EMBL" id="MK072102">
    <property type="protein sequence ID" value="AYV78837.1"/>
    <property type="molecule type" value="Genomic_DNA"/>
</dbReference>
<protein>
    <submittedName>
        <fullName evidence="1">Uncharacterized protein</fullName>
    </submittedName>
</protein>